<gene>
    <name evidence="6" type="ORF">BL253_19895</name>
</gene>
<accession>A0A1V2I8E1</accession>
<evidence type="ECO:0000256" key="2">
    <source>
        <dbReference type="ARBA" id="ARBA00022448"/>
    </source>
</evidence>
<sequence>MSSPLPDAARPMTAPATPALVVPGASTASPGCGDLTASLRPPAVLPGPGAIPPDSYLETIAKRGYLTVGVRPDTPPFDSLTPDTNQFEGFEIDVAKLVAAAIFGPVDVDEHVKFHALTAAERISSVRSGKVDMTTATITVTCDRLTQVDFSSVYFRTSKAVLVQRGSGFRGLEDLGGRRVCAASGTTSIQRVVDAPSQPVPVPVSTVAECLVALQNGSVDAVVNDEIVLAGMAAQDPETEIVGQGPDDVPVAAAISKAHPELTRFVNGVLAAAAQDGTWTRIYNQRLLKDLKRPAPVPPPARYRD</sequence>
<dbReference type="PANTHER" id="PTHR30085">
    <property type="entry name" value="AMINO ACID ABC TRANSPORTER PERMEASE"/>
    <property type="match status" value="1"/>
</dbReference>
<dbReference type="InterPro" id="IPR001638">
    <property type="entry name" value="Solute-binding_3/MltF_N"/>
</dbReference>
<dbReference type="EMBL" id="MOMC01000040">
    <property type="protein sequence ID" value="ONH28443.1"/>
    <property type="molecule type" value="Genomic_DNA"/>
</dbReference>
<dbReference type="Gene3D" id="3.40.190.10">
    <property type="entry name" value="Periplasmic binding protein-like II"/>
    <property type="match status" value="2"/>
</dbReference>
<evidence type="ECO:0000313" key="6">
    <source>
        <dbReference type="EMBL" id="ONH28443.1"/>
    </source>
</evidence>
<keyword evidence="7" id="KW-1185">Reference proteome</keyword>
<evidence type="ECO:0000256" key="3">
    <source>
        <dbReference type="ARBA" id="ARBA00022729"/>
    </source>
</evidence>
<comment type="caution">
    <text evidence="6">The sequence shown here is derived from an EMBL/GenBank/DDBJ whole genome shotgun (WGS) entry which is preliminary data.</text>
</comment>
<reference evidence="7" key="1">
    <citation type="submission" date="2016-10" db="EMBL/GenBank/DDBJ databases">
        <title>Frankia sp. NRRL B-16386 Genome sequencing.</title>
        <authorList>
            <person name="Ghodhbane-Gtari F."/>
            <person name="Swanson E."/>
            <person name="Gueddou A."/>
            <person name="Hezbri K."/>
            <person name="Ktari K."/>
            <person name="Nouioui I."/>
            <person name="Morris K."/>
            <person name="Simpson S."/>
            <person name="Abebe-Akele F."/>
            <person name="Thomas K."/>
            <person name="Gtari M."/>
            <person name="Tisa L.S."/>
        </authorList>
    </citation>
    <scope>NUCLEOTIDE SEQUENCE [LARGE SCALE GENOMIC DNA]</scope>
    <source>
        <strain evidence="7">NRRL B-16386</strain>
    </source>
</reference>
<dbReference type="InterPro" id="IPR018313">
    <property type="entry name" value="SBP_3_CS"/>
</dbReference>
<dbReference type="CDD" id="cd13690">
    <property type="entry name" value="PBP2_GluB"/>
    <property type="match status" value="1"/>
</dbReference>
<dbReference type="GO" id="GO:0030288">
    <property type="term" value="C:outer membrane-bounded periplasmic space"/>
    <property type="evidence" value="ECO:0007669"/>
    <property type="project" value="TreeGrafter"/>
</dbReference>
<dbReference type="STRING" id="1834516.BL253_19895"/>
<dbReference type="AlphaFoldDB" id="A0A1V2I8E1"/>
<keyword evidence="3" id="KW-0732">Signal</keyword>
<evidence type="ECO:0000259" key="5">
    <source>
        <dbReference type="SMART" id="SM00062"/>
    </source>
</evidence>
<keyword evidence="2" id="KW-0813">Transport</keyword>
<dbReference type="SMART" id="SM00062">
    <property type="entry name" value="PBPb"/>
    <property type="match status" value="1"/>
</dbReference>
<evidence type="ECO:0000256" key="4">
    <source>
        <dbReference type="RuleBase" id="RU003744"/>
    </source>
</evidence>
<dbReference type="GO" id="GO:0006865">
    <property type="term" value="P:amino acid transport"/>
    <property type="evidence" value="ECO:0007669"/>
    <property type="project" value="TreeGrafter"/>
</dbReference>
<organism evidence="6 7">
    <name type="scientific">Pseudofrankia asymbiotica</name>
    <dbReference type="NCBI Taxonomy" id="1834516"/>
    <lineage>
        <taxon>Bacteria</taxon>
        <taxon>Bacillati</taxon>
        <taxon>Actinomycetota</taxon>
        <taxon>Actinomycetes</taxon>
        <taxon>Frankiales</taxon>
        <taxon>Frankiaceae</taxon>
        <taxon>Pseudofrankia</taxon>
    </lineage>
</organism>
<protein>
    <recommendedName>
        <fullName evidence="5">Solute-binding protein family 3/N-terminal domain-containing protein</fullName>
    </recommendedName>
</protein>
<dbReference type="GO" id="GO:0005576">
    <property type="term" value="C:extracellular region"/>
    <property type="evidence" value="ECO:0007669"/>
    <property type="project" value="TreeGrafter"/>
</dbReference>
<proteinExistence type="inferred from homology"/>
<dbReference type="PANTHER" id="PTHR30085:SF6">
    <property type="entry name" value="ABC TRANSPORTER GLUTAMINE-BINDING PROTEIN GLNH"/>
    <property type="match status" value="1"/>
</dbReference>
<dbReference type="InterPro" id="IPR051455">
    <property type="entry name" value="Bact_solute-bind_prot3"/>
</dbReference>
<comment type="similarity">
    <text evidence="1 4">Belongs to the bacterial solute-binding protein 3 family.</text>
</comment>
<evidence type="ECO:0000313" key="7">
    <source>
        <dbReference type="Proteomes" id="UP000188929"/>
    </source>
</evidence>
<dbReference type="SUPFAM" id="SSF53850">
    <property type="entry name" value="Periplasmic binding protein-like II"/>
    <property type="match status" value="1"/>
</dbReference>
<dbReference type="Pfam" id="PF00497">
    <property type="entry name" value="SBP_bac_3"/>
    <property type="match status" value="1"/>
</dbReference>
<feature type="domain" description="Solute-binding protein family 3/N-terminal" evidence="5">
    <location>
        <begin position="65"/>
        <end position="290"/>
    </location>
</feature>
<dbReference type="PROSITE" id="PS01039">
    <property type="entry name" value="SBP_BACTERIAL_3"/>
    <property type="match status" value="1"/>
</dbReference>
<dbReference type="Proteomes" id="UP000188929">
    <property type="component" value="Unassembled WGS sequence"/>
</dbReference>
<name>A0A1V2I8E1_9ACTN</name>
<evidence type="ECO:0000256" key="1">
    <source>
        <dbReference type="ARBA" id="ARBA00010333"/>
    </source>
</evidence>